<feature type="transmembrane region" description="Helical" evidence="1">
    <location>
        <begin position="96"/>
        <end position="113"/>
    </location>
</feature>
<evidence type="ECO:0000313" key="2">
    <source>
        <dbReference type="EMBL" id="CAD7279443.1"/>
    </source>
</evidence>
<reference evidence="2" key="1">
    <citation type="submission" date="2020-11" db="EMBL/GenBank/DDBJ databases">
        <authorList>
            <person name="Tran Van P."/>
        </authorList>
    </citation>
    <scope>NUCLEOTIDE SEQUENCE</scope>
</reference>
<gene>
    <name evidence="2" type="ORF">NMOB1V02_LOCUS7116</name>
</gene>
<keyword evidence="1" id="KW-0472">Membrane</keyword>
<dbReference type="OrthoDB" id="3169036at2759"/>
<dbReference type="EMBL" id="OA883679">
    <property type="protein sequence ID" value="CAD7279443.1"/>
    <property type="molecule type" value="Genomic_DNA"/>
</dbReference>
<proteinExistence type="predicted"/>
<keyword evidence="1" id="KW-0812">Transmembrane</keyword>
<protein>
    <submittedName>
        <fullName evidence="2">Uncharacterized protein</fullName>
    </submittedName>
</protein>
<dbReference type="AlphaFoldDB" id="A0A7R9BSM9"/>
<organism evidence="2">
    <name type="scientific">Notodromas monacha</name>
    <dbReference type="NCBI Taxonomy" id="399045"/>
    <lineage>
        <taxon>Eukaryota</taxon>
        <taxon>Metazoa</taxon>
        <taxon>Ecdysozoa</taxon>
        <taxon>Arthropoda</taxon>
        <taxon>Crustacea</taxon>
        <taxon>Oligostraca</taxon>
        <taxon>Ostracoda</taxon>
        <taxon>Podocopa</taxon>
        <taxon>Podocopida</taxon>
        <taxon>Cypridocopina</taxon>
        <taxon>Cypridoidea</taxon>
        <taxon>Cyprididae</taxon>
        <taxon>Notodromas</taxon>
    </lineage>
</organism>
<evidence type="ECO:0000313" key="3">
    <source>
        <dbReference type="Proteomes" id="UP000678499"/>
    </source>
</evidence>
<keyword evidence="3" id="KW-1185">Reference proteome</keyword>
<evidence type="ECO:0000256" key="1">
    <source>
        <dbReference type="SAM" id="Phobius"/>
    </source>
</evidence>
<name>A0A7R9BSM9_9CRUS</name>
<keyword evidence="1" id="KW-1133">Transmembrane helix</keyword>
<accession>A0A7R9BSM9</accession>
<sequence length="186" mass="20935">MGAPCAVDTPAGLPLISVASVECGAIPNGRESPADRLIAIVKEINDLEDLRLEDKERQKLVAKRLITYSVISYSLASLAIIVFISQPEQRRKFANAVPVLISPFLLWAVRRISQWFHARRNKRKQSRLAELEAEKIRVVNTIMDTETFRVASQILHLYAPEHVKRLNSEECVSILPSKDECTVCQS</sequence>
<dbReference type="EMBL" id="CAJPEX010001642">
    <property type="protein sequence ID" value="CAG0919595.1"/>
    <property type="molecule type" value="Genomic_DNA"/>
</dbReference>
<feature type="transmembrane region" description="Helical" evidence="1">
    <location>
        <begin position="65"/>
        <end position="84"/>
    </location>
</feature>
<dbReference type="Proteomes" id="UP000678499">
    <property type="component" value="Unassembled WGS sequence"/>
</dbReference>